<dbReference type="GO" id="GO:0055085">
    <property type="term" value="P:transmembrane transport"/>
    <property type="evidence" value="ECO:0007669"/>
    <property type="project" value="InterPro"/>
</dbReference>
<dbReference type="PANTHER" id="PTHR43386:SF6">
    <property type="entry name" value="ABC TRANSPORTER PERMEASE PROTEIN"/>
    <property type="match status" value="1"/>
</dbReference>
<organism evidence="9 10">
    <name type="scientific">Bifidobacterium pseudolongum</name>
    <dbReference type="NCBI Taxonomy" id="1694"/>
    <lineage>
        <taxon>Bacteria</taxon>
        <taxon>Bacillati</taxon>
        <taxon>Actinomycetota</taxon>
        <taxon>Actinomycetes</taxon>
        <taxon>Bifidobacteriales</taxon>
        <taxon>Bifidobacteriaceae</taxon>
        <taxon>Bifidobacterium</taxon>
    </lineage>
</organism>
<evidence type="ECO:0000256" key="3">
    <source>
        <dbReference type="ARBA" id="ARBA00022475"/>
    </source>
</evidence>
<evidence type="ECO:0000256" key="7">
    <source>
        <dbReference type="RuleBase" id="RU363032"/>
    </source>
</evidence>
<feature type="transmembrane region" description="Helical" evidence="7">
    <location>
        <begin position="120"/>
        <end position="144"/>
    </location>
</feature>
<dbReference type="GO" id="GO:0005886">
    <property type="term" value="C:plasma membrane"/>
    <property type="evidence" value="ECO:0007669"/>
    <property type="project" value="UniProtKB-SubCell"/>
</dbReference>
<evidence type="ECO:0000259" key="8">
    <source>
        <dbReference type="PROSITE" id="PS50928"/>
    </source>
</evidence>
<sequence>MTDINTTLPGQERYVAPLEETPLQTVDTVDESAPATSMWSDAWRTLRRNPLFIISAILIVFIVFVALFPGVFTKTDPNYCTLDDSLEPARPGHPFGFDMQGCDVYARVVYGTRTSLSVGILSTLIVVAVGTLIGAIAGFCGGWIDAVLSRIVDIFMAIPMLLGAIVVLQMFRTVTSIWKVVLVLALFGWVSTARIARGAVLSSKNLEFNTASTALGSTPMRNLFRHILPNSLAPIIVIATTSLGSYIVSEATLSFLGIGLPSTTVSWGGDISNAQSILRTDPMVLFYPSVALAVTVLAFIMMGDAVKDALDPKSRTA</sequence>
<dbReference type="CDD" id="cd06261">
    <property type="entry name" value="TM_PBP2"/>
    <property type="match status" value="1"/>
</dbReference>
<dbReference type="InterPro" id="IPR035906">
    <property type="entry name" value="MetI-like_sf"/>
</dbReference>
<dbReference type="SUPFAM" id="SSF161098">
    <property type="entry name" value="MetI-like"/>
    <property type="match status" value="1"/>
</dbReference>
<protein>
    <submittedName>
        <fullName evidence="9">ABC transporter permease</fullName>
    </submittedName>
</protein>
<dbReference type="Pfam" id="PF12911">
    <property type="entry name" value="OppC_N"/>
    <property type="match status" value="1"/>
</dbReference>
<evidence type="ECO:0000256" key="6">
    <source>
        <dbReference type="ARBA" id="ARBA00023136"/>
    </source>
</evidence>
<dbReference type="InterPro" id="IPR025966">
    <property type="entry name" value="OppC_N"/>
</dbReference>
<dbReference type="Proteomes" id="UP000273889">
    <property type="component" value="Unassembled WGS sequence"/>
</dbReference>
<dbReference type="AlphaFoldDB" id="A0AB37NW53"/>
<evidence type="ECO:0000313" key="10">
    <source>
        <dbReference type="Proteomes" id="UP000273889"/>
    </source>
</evidence>
<dbReference type="InterPro" id="IPR000515">
    <property type="entry name" value="MetI-like"/>
</dbReference>
<comment type="similarity">
    <text evidence="7">Belongs to the binding-protein-dependent transport system permease family.</text>
</comment>
<keyword evidence="4 7" id="KW-0812">Transmembrane</keyword>
<reference evidence="9 10" key="1">
    <citation type="submission" date="2018-09" db="EMBL/GenBank/DDBJ databases">
        <title>Murine metabolic-syndrome-specific gut microbial biobank.</title>
        <authorList>
            <person name="Liu C."/>
        </authorList>
    </citation>
    <scope>NUCLEOTIDE SEQUENCE [LARGE SCALE GENOMIC DNA]</scope>
    <source>
        <strain evidence="9 10">WYJ21-P61</strain>
    </source>
</reference>
<keyword evidence="5 7" id="KW-1133">Transmembrane helix</keyword>
<feature type="transmembrane region" description="Helical" evidence="7">
    <location>
        <begin position="285"/>
        <end position="306"/>
    </location>
</feature>
<name>A0AB37NW53_9BIFI</name>
<dbReference type="PROSITE" id="PS50928">
    <property type="entry name" value="ABC_TM1"/>
    <property type="match status" value="1"/>
</dbReference>
<feature type="transmembrane region" description="Helical" evidence="7">
    <location>
        <begin position="177"/>
        <end position="196"/>
    </location>
</feature>
<comment type="caution">
    <text evidence="9">The sequence shown here is derived from an EMBL/GenBank/DDBJ whole genome shotgun (WGS) entry which is preliminary data.</text>
</comment>
<evidence type="ECO:0000256" key="4">
    <source>
        <dbReference type="ARBA" id="ARBA00022692"/>
    </source>
</evidence>
<keyword evidence="6 7" id="KW-0472">Membrane</keyword>
<keyword evidence="3" id="KW-1003">Cell membrane</keyword>
<evidence type="ECO:0000256" key="1">
    <source>
        <dbReference type="ARBA" id="ARBA00004651"/>
    </source>
</evidence>
<feature type="transmembrane region" description="Helical" evidence="7">
    <location>
        <begin position="227"/>
        <end position="248"/>
    </location>
</feature>
<proteinExistence type="inferred from homology"/>
<evidence type="ECO:0000256" key="5">
    <source>
        <dbReference type="ARBA" id="ARBA00022989"/>
    </source>
</evidence>
<feature type="domain" description="ABC transmembrane type-1" evidence="8">
    <location>
        <begin position="112"/>
        <end position="303"/>
    </location>
</feature>
<comment type="subcellular location">
    <subcellularLocation>
        <location evidence="1 7">Cell membrane</location>
        <topology evidence="1 7">Multi-pass membrane protein</topology>
    </subcellularLocation>
</comment>
<dbReference type="Gene3D" id="1.10.3720.10">
    <property type="entry name" value="MetI-like"/>
    <property type="match status" value="1"/>
</dbReference>
<dbReference type="Pfam" id="PF00528">
    <property type="entry name" value="BPD_transp_1"/>
    <property type="match status" value="1"/>
</dbReference>
<feature type="transmembrane region" description="Helical" evidence="7">
    <location>
        <begin position="151"/>
        <end position="171"/>
    </location>
</feature>
<dbReference type="InterPro" id="IPR050366">
    <property type="entry name" value="BP-dependent_transpt_permease"/>
</dbReference>
<evidence type="ECO:0000313" key="9">
    <source>
        <dbReference type="EMBL" id="RKI87829.1"/>
    </source>
</evidence>
<dbReference type="RefSeq" id="WP_120359539.1">
    <property type="nucleotide sequence ID" value="NZ_JBCLSL010000008.1"/>
</dbReference>
<feature type="transmembrane region" description="Helical" evidence="7">
    <location>
        <begin position="51"/>
        <end position="72"/>
    </location>
</feature>
<evidence type="ECO:0000256" key="2">
    <source>
        <dbReference type="ARBA" id="ARBA00022448"/>
    </source>
</evidence>
<dbReference type="PANTHER" id="PTHR43386">
    <property type="entry name" value="OLIGOPEPTIDE TRANSPORT SYSTEM PERMEASE PROTEIN APPC"/>
    <property type="match status" value="1"/>
</dbReference>
<accession>A0AB37NW53</accession>
<dbReference type="EMBL" id="RAYV01000006">
    <property type="protein sequence ID" value="RKI87829.1"/>
    <property type="molecule type" value="Genomic_DNA"/>
</dbReference>
<gene>
    <name evidence="9" type="ORF">D7V89_06015</name>
</gene>
<keyword evidence="2 7" id="KW-0813">Transport</keyword>